<dbReference type="PANTHER" id="PTHR46558:SF11">
    <property type="entry name" value="HTH-TYPE TRANSCRIPTIONAL REGULATOR XRE"/>
    <property type="match status" value="1"/>
</dbReference>
<organism evidence="3 4">
    <name type="scientific">Pelosinus propionicus DSM 13327</name>
    <dbReference type="NCBI Taxonomy" id="1123291"/>
    <lineage>
        <taxon>Bacteria</taxon>
        <taxon>Bacillati</taxon>
        <taxon>Bacillota</taxon>
        <taxon>Negativicutes</taxon>
        <taxon>Selenomonadales</taxon>
        <taxon>Sporomusaceae</taxon>
        <taxon>Pelosinus</taxon>
    </lineage>
</organism>
<keyword evidence="4" id="KW-1185">Reference proteome</keyword>
<dbReference type="PROSITE" id="PS50943">
    <property type="entry name" value="HTH_CROC1"/>
    <property type="match status" value="1"/>
</dbReference>
<keyword evidence="1" id="KW-0238">DNA-binding</keyword>
<dbReference type="OrthoDB" id="9812495at2"/>
<accession>A0A1I4PFV5</accession>
<evidence type="ECO:0000313" key="4">
    <source>
        <dbReference type="Proteomes" id="UP000199520"/>
    </source>
</evidence>
<dbReference type="PANTHER" id="PTHR46558">
    <property type="entry name" value="TRACRIPTIONAL REGULATORY PROTEIN-RELATED-RELATED"/>
    <property type="match status" value="1"/>
</dbReference>
<evidence type="ECO:0000313" key="3">
    <source>
        <dbReference type="EMBL" id="SFM26283.1"/>
    </source>
</evidence>
<sequence length="74" mass="8526">MTFGENLRKIRKEKKISQIMLYKKTGFPQTTISDWENNKYLPDVMEALKLAAVLKINLSQLLNGNFKSPKPKVS</sequence>
<dbReference type="InterPro" id="IPR001387">
    <property type="entry name" value="Cro/C1-type_HTH"/>
</dbReference>
<gene>
    <name evidence="3" type="ORF">SAMN04490355_106229</name>
</gene>
<dbReference type="InterPro" id="IPR010982">
    <property type="entry name" value="Lambda_DNA-bd_dom_sf"/>
</dbReference>
<protein>
    <submittedName>
        <fullName evidence="3">Helix-turn-helix domain-containing protein</fullName>
    </submittedName>
</protein>
<name>A0A1I4PFV5_9FIRM</name>
<reference evidence="4" key="1">
    <citation type="submission" date="2016-10" db="EMBL/GenBank/DDBJ databases">
        <authorList>
            <person name="Varghese N."/>
            <person name="Submissions S."/>
        </authorList>
    </citation>
    <scope>NUCLEOTIDE SEQUENCE [LARGE SCALE GENOMIC DNA]</scope>
    <source>
        <strain evidence="4">DSM 13327</strain>
    </source>
</reference>
<dbReference type="Pfam" id="PF01381">
    <property type="entry name" value="HTH_3"/>
    <property type="match status" value="1"/>
</dbReference>
<dbReference type="EMBL" id="FOTS01000062">
    <property type="protein sequence ID" value="SFM26283.1"/>
    <property type="molecule type" value="Genomic_DNA"/>
</dbReference>
<evidence type="ECO:0000259" key="2">
    <source>
        <dbReference type="PROSITE" id="PS50943"/>
    </source>
</evidence>
<dbReference type="RefSeq" id="WP_090943241.1">
    <property type="nucleotide sequence ID" value="NZ_FOTS01000062.1"/>
</dbReference>
<dbReference type="STRING" id="1123291.SAMN04490355_106229"/>
<dbReference type="AlphaFoldDB" id="A0A1I4PFV5"/>
<dbReference type="SMART" id="SM00530">
    <property type="entry name" value="HTH_XRE"/>
    <property type="match status" value="1"/>
</dbReference>
<dbReference type="GO" id="GO:0003677">
    <property type="term" value="F:DNA binding"/>
    <property type="evidence" value="ECO:0007669"/>
    <property type="project" value="UniProtKB-KW"/>
</dbReference>
<dbReference type="Proteomes" id="UP000199520">
    <property type="component" value="Unassembled WGS sequence"/>
</dbReference>
<dbReference type="SUPFAM" id="SSF47413">
    <property type="entry name" value="lambda repressor-like DNA-binding domains"/>
    <property type="match status" value="1"/>
</dbReference>
<dbReference type="CDD" id="cd00093">
    <property type="entry name" value="HTH_XRE"/>
    <property type="match status" value="1"/>
</dbReference>
<dbReference type="Gene3D" id="1.10.260.40">
    <property type="entry name" value="lambda repressor-like DNA-binding domains"/>
    <property type="match status" value="1"/>
</dbReference>
<evidence type="ECO:0000256" key="1">
    <source>
        <dbReference type="ARBA" id="ARBA00023125"/>
    </source>
</evidence>
<proteinExistence type="predicted"/>
<feature type="domain" description="HTH cro/C1-type" evidence="2">
    <location>
        <begin position="7"/>
        <end position="61"/>
    </location>
</feature>